<reference evidence="2" key="2">
    <citation type="submission" date="2025-08" db="UniProtKB">
        <authorList>
            <consortium name="RefSeq"/>
        </authorList>
    </citation>
    <scope>IDENTIFICATION</scope>
    <source>
        <tissue evidence="2">Whole sample</tissue>
    </source>
</reference>
<sequence>MQYCVEAICHATAASTNVTTTAASTNVTTATCSTRKDCNHQNTFAVFLTFNMPCPVDHIDCVDNSCTCSRDKITTTPLPTTTTTTIAPISCHQCGNPDAHLPCDLRTVYMGQPTQCTTGSYCMTDVVQGADDSVAIYKRCVDEVTCLNEWIAQTSDQDRCLRYAEGAVPGQYTCHYCCTTDGCNSNIVPEAKYFYSSSASIN</sequence>
<accession>A0A8B8EW85</accession>
<evidence type="ECO:0000313" key="1">
    <source>
        <dbReference type="Proteomes" id="UP000694844"/>
    </source>
</evidence>
<organism evidence="1 2">
    <name type="scientific">Crassostrea virginica</name>
    <name type="common">Eastern oyster</name>
    <dbReference type="NCBI Taxonomy" id="6565"/>
    <lineage>
        <taxon>Eukaryota</taxon>
        <taxon>Metazoa</taxon>
        <taxon>Spiralia</taxon>
        <taxon>Lophotrochozoa</taxon>
        <taxon>Mollusca</taxon>
        <taxon>Bivalvia</taxon>
        <taxon>Autobranchia</taxon>
        <taxon>Pteriomorphia</taxon>
        <taxon>Ostreida</taxon>
        <taxon>Ostreoidea</taxon>
        <taxon>Ostreidae</taxon>
        <taxon>Crassostrea</taxon>
    </lineage>
</organism>
<name>A0A8B8EW85_CRAVI</name>
<keyword evidence="1" id="KW-1185">Reference proteome</keyword>
<reference evidence="1" key="1">
    <citation type="submission" date="2024-06" db="UniProtKB">
        <authorList>
            <consortium name="RefSeq"/>
        </authorList>
    </citation>
    <scope>NUCLEOTIDE SEQUENCE [LARGE SCALE GENOMIC DNA]</scope>
</reference>
<gene>
    <name evidence="2" type="primary">LOC111137196</name>
</gene>
<protein>
    <submittedName>
        <fullName evidence="2">Uncharacterized protein LOC111137196 isoform X2</fullName>
    </submittedName>
</protein>
<dbReference type="RefSeq" id="XP_022344265.1">
    <property type="nucleotide sequence ID" value="XM_022488557.1"/>
</dbReference>
<dbReference type="OrthoDB" id="6145273at2759"/>
<evidence type="ECO:0000313" key="2">
    <source>
        <dbReference type="RefSeq" id="XP_022344265.1"/>
    </source>
</evidence>
<dbReference type="Proteomes" id="UP000694844">
    <property type="component" value="Chromosome 1"/>
</dbReference>
<dbReference type="AlphaFoldDB" id="A0A8B8EW85"/>
<dbReference type="GeneID" id="111137196"/>
<proteinExistence type="predicted"/>